<evidence type="ECO:0000256" key="3">
    <source>
        <dbReference type="ARBA" id="ARBA00022679"/>
    </source>
</evidence>
<feature type="domain" description="Glycosyltransferase 2-like" evidence="4">
    <location>
        <begin position="8"/>
        <end position="147"/>
    </location>
</feature>
<dbReference type="PANTHER" id="PTHR43179:SF12">
    <property type="entry name" value="GALACTOFURANOSYLTRANSFERASE GLFT2"/>
    <property type="match status" value="1"/>
</dbReference>
<comment type="caution">
    <text evidence="5">The sequence shown here is derived from an EMBL/GenBank/DDBJ whole genome shotgun (WGS) entry which is preliminary data.</text>
</comment>
<dbReference type="RefSeq" id="WP_345161078.1">
    <property type="nucleotide sequence ID" value="NZ_BAABHC010000029.1"/>
</dbReference>
<dbReference type="Gene3D" id="3.90.550.10">
    <property type="entry name" value="Spore Coat Polysaccharide Biosynthesis Protein SpsA, Chain A"/>
    <property type="match status" value="1"/>
</dbReference>
<dbReference type="Proteomes" id="UP001500552">
    <property type="component" value="Unassembled WGS sequence"/>
</dbReference>
<name>A0ABP8M0E8_9BACT</name>
<proteinExistence type="inferred from homology"/>
<gene>
    <name evidence="5" type="ORF">GCM10023188_37050</name>
</gene>
<evidence type="ECO:0000256" key="1">
    <source>
        <dbReference type="ARBA" id="ARBA00006739"/>
    </source>
</evidence>
<keyword evidence="2" id="KW-0328">Glycosyltransferase</keyword>
<organism evidence="5 6">
    <name type="scientific">Pontibacter saemangeumensis</name>
    <dbReference type="NCBI Taxonomy" id="1084525"/>
    <lineage>
        <taxon>Bacteria</taxon>
        <taxon>Pseudomonadati</taxon>
        <taxon>Bacteroidota</taxon>
        <taxon>Cytophagia</taxon>
        <taxon>Cytophagales</taxon>
        <taxon>Hymenobacteraceae</taxon>
        <taxon>Pontibacter</taxon>
    </lineage>
</organism>
<evidence type="ECO:0000256" key="2">
    <source>
        <dbReference type="ARBA" id="ARBA00022676"/>
    </source>
</evidence>
<dbReference type="InterPro" id="IPR001173">
    <property type="entry name" value="Glyco_trans_2-like"/>
</dbReference>
<evidence type="ECO:0000313" key="5">
    <source>
        <dbReference type="EMBL" id="GAA4440146.1"/>
    </source>
</evidence>
<reference evidence="6" key="1">
    <citation type="journal article" date="2019" name="Int. J. Syst. Evol. Microbiol.">
        <title>The Global Catalogue of Microorganisms (GCM) 10K type strain sequencing project: providing services to taxonomists for standard genome sequencing and annotation.</title>
        <authorList>
            <consortium name="The Broad Institute Genomics Platform"/>
            <consortium name="The Broad Institute Genome Sequencing Center for Infectious Disease"/>
            <person name="Wu L."/>
            <person name="Ma J."/>
        </authorList>
    </citation>
    <scope>NUCLEOTIDE SEQUENCE [LARGE SCALE GENOMIC DNA]</scope>
    <source>
        <strain evidence="6">JCM 17926</strain>
    </source>
</reference>
<sequence length="298" mass="33954">MTYQPFVSIIIPTYHDWARLALCIQALHHQTYPKDRFEVIIINNDPGDQVPEGYALPDNFKLIGEGKPGSYAARNAGLALARGEVVGFTDSDCIPHQNWIESAVDMFSTGNVDRIAGKIELIYADEKAKTWVELYESIYSFNQKRAVEVLKASVTANLFAKKELFEKVGGFDSDKKSGEDIGWNRRANAYGFNLIYGDKVIINHPARSTFKEFRNQKLREFGGKKEFRLRNAKGIVKNLLFLPYLFYKIVIHKTIGLFSQTKQLSVVEKVKVAGVNLYLYLIIVPEFFRLLFGGKRVR</sequence>
<dbReference type="Pfam" id="PF00535">
    <property type="entry name" value="Glycos_transf_2"/>
    <property type="match status" value="1"/>
</dbReference>
<dbReference type="SUPFAM" id="SSF53448">
    <property type="entry name" value="Nucleotide-diphospho-sugar transferases"/>
    <property type="match status" value="1"/>
</dbReference>
<accession>A0ABP8M0E8</accession>
<dbReference type="InterPro" id="IPR029044">
    <property type="entry name" value="Nucleotide-diphossugar_trans"/>
</dbReference>
<evidence type="ECO:0000259" key="4">
    <source>
        <dbReference type="Pfam" id="PF00535"/>
    </source>
</evidence>
<dbReference type="EMBL" id="BAABHC010000029">
    <property type="protein sequence ID" value="GAA4440146.1"/>
    <property type="molecule type" value="Genomic_DNA"/>
</dbReference>
<evidence type="ECO:0000313" key="6">
    <source>
        <dbReference type="Proteomes" id="UP001500552"/>
    </source>
</evidence>
<comment type="similarity">
    <text evidence="1">Belongs to the glycosyltransferase 2 family.</text>
</comment>
<dbReference type="PANTHER" id="PTHR43179">
    <property type="entry name" value="RHAMNOSYLTRANSFERASE WBBL"/>
    <property type="match status" value="1"/>
</dbReference>
<keyword evidence="3" id="KW-0808">Transferase</keyword>
<protein>
    <submittedName>
        <fullName evidence="5">Glycosyltransferase family A protein</fullName>
    </submittedName>
</protein>
<keyword evidence="6" id="KW-1185">Reference proteome</keyword>